<feature type="region of interest" description="Disordered" evidence="1">
    <location>
        <begin position="328"/>
        <end position="427"/>
    </location>
</feature>
<evidence type="ECO:0000313" key="3">
    <source>
        <dbReference type="Proteomes" id="UP000818624"/>
    </source>
</evidence>
<dbReference type="Proteomes" id="UP000818624">
    <property type="component" value="Chromosome 3"/>
</dbReference>
<proteinExistence type="predicted"/>
<evidence type="ECO:0000256" key="1">
    <source>
        <dbReference type="SAM" id="MobiDB-lite"/>
    </source>
</evidence>
<evidence type="ECO:0000313" key="2">
    <source>
        <dbReference type="EMBL" id="WFD48378.1"/>
    </source>
</evidence>
<keyword evidence="3" id="KW-1185">Reference proteome</keyword>
<feature type="compositionally biased region" description="Low complexity" evidence="1">
    <location>
        <begin position="341"/>
        <end position="379"/>
    </location>
</feature>
<sequence length="427" mass="47076">MRTEPVRPAPQRLAQRAAARRHGKSNALPQQEFEDIQSVFNALDYGCGVDIGYELGSAAASQRHLTHAMVDEQVPDAIDREEVLEQARFLTTHNGPLHWPMHADQVPAPNFLLADEVAAIAEQCGPLSRESAGVHWMAVHHALCQLLTHLKLFPGTTYTPEAVAKEATKLLDSTAALPPGALYDTLRGIPEVVHRRVSARSLEWRDVLAAAYASNDARAKIAADKVHEQMSALYAARPVVPHLERRTWSMKAMPDILARRALVDKARAEVDKVLPDPTPRDIWRMACVAPDDTRMPDGWHDWKWGQRFAWDKPPDSDALLDEVLAWDSESDVGSEEELDVSTPLTASSEPASAPASPAQSSSSSSTEQPNEAAPANAPTEQKRALSPSALPPSKRARPDQVPDDTQLRPRRSTRSRAAVRNIHQRDF</sequence>
<gene>
    <name evidence="2" type="ORF">GLX27_003048</name>
</gene>
<reference evidence="2 3" key="1">
    <citation type="journal article" date="2020" name="Elife">
        <title>Loss of centromere function drives karyotype evolution in closely related Malassezia species.</title>
        <authorList>
            <person name="Sankaranarayanan S.R."/>
            <person name="Ianiri G."/>
            <person name="Coelho M.A."/>
            <person name="Reza M.H."/>
            <person name="Thimmappa B.C."/>
            <person name="Ganguly P."/>
            <person name="Vadnala R.N."/>
            <person name="Sun S."/>
            <person name="Siddharthan R."/>
            <person name="Tellgren-Roth C."/>
            <person name="Dawson T.L."/>
            <person name="Heitman J."/>
            <person name="Sanyal K."/>
        </authorList>
    </citation>
    <scope>NUCLEOTIDE SEQUENCE [LARGE SCALE GENOMIC DNA]</scope>
    <source>
        <strain evidence="2">CBS14141</strain>
    </source>
</reference>
<dbReference type="EMBL" id="CP046236">
    <property type="protein sequence ID" value="WFD48378.1"/>
    <property type="molecule type" value="Genomic_DNA"/>
</dbReference>
<organism evidence="2 3">
    <name type="scientific">Malassezia furfur</name>
    <name type="common">Pityriasis versicolor infection agent</name>
    <name type="synonym">Pityrosporum furfur</name>
    <dbReference type="NCBI Taxonomy" id="55194"/>
    <lineage>
        <taxon>Eukaryota</taxon>
        <taxon>Fungi</taxon>
        <taxon>Dikarya</taxon>
        <taxon>Basidiomycota</taxon>
        <taxon>Ustilaginomycotina</taxon>
        <taxon>Malasseziomycetes</taxon>
        <taxon>Malasseziales</taxon>
        <taxon>Malasseziaceae</taxon>
        <taxon>Malassezia</taxon>
    </lineage>
</organism>
<accession>A0ABY8EVX1</accession>
<name>A0ABY8EVX1_MALFU</name>
<feature type="compositionally biased region" description="Acidic residues" evidence="1">
    <location>
        <begin position="328"/>
        <end position="339"/>
    </location>
</feature>
<protein>
    <submittedName>
        <fullName evidence="2">Uncharacterized protein</fullName>
    </submittedName>
</protein>